<organism evidence="3">
    <name type="scientific">viral metagenome</name>
    <dbReference type="NCBI Taxonomy" id="1070528"/>
    <lineage>
        <taxon>unclassified sequences</taxon>
        <taxon>metagenomes</taxon>
        <taxon>organismal metagenomes</taxon>
    </lineage>
</organism>
<evidence type="ECO:0000256" key="2">
    <source>
        <dbReference type="SAM" id="MobiDB-lite"/>
    </source>
</evidence>
<reference evidence="3" key="1">
    <citation type="journal article" date="2020" name="Nature">
        <title>Giant virus diversity and host interactions through global metagenomics.</title>
        <authorList>
            <person name="Schulz F."/>
            <person name="Roux S."/>
            <person name="Paez-Espino D."/>
            <person name="Jungbluth S."/>
            <person name="Walsh D.A."/>
            <person name="Denef V.J."/>
            <person name="McMahon K.D."/>
            <person name="Konstantinidis K.T."/>
            <person name="Eloe-Fadrosh E.A."/>
            <person name="Kyrpides N.C."/>
            <person name="Woyke T."/>
        </authorList>
    </citation>
    <scope>NUCLEOTIDE SEQUENCE</scope>
    <source>
        <strain evidence="3">GVMAG-M-3300018080-19</strain>
    </source>
</reference>
<dbReference type="AlphaFoldDB" id="A0A6C0BQS2"/>
<name>A0A6C0BQS2_9ZZZZ</name>
<keyword evidence="1" id="KW-0175">Coiled coil</keyword>
<feature type="compositionally biased region" description="Pro residues" evidence="2">
    <location>
        <begin position="1"/>
        <end position="20"/>
    </location>
</feature>
<evidence type="ECO:0000256" key="1">
    <source>
        <dbReference type="SAM" id="Coils"/>
    </source>
</evidence>
<feature type="coiled-coil region" evidence="1">
    <location>
        <begin position="60"/>
        <end position="95"/>
    </location>
</feature>
<feature type="region of interest" description="Disordered" evidence="2">
    <location>
        <begin position="1"/>
        <end position="25"/>
    </location>
</feature>
<proteinExistence type="predicted"/>
<evidence type="ECO:0000313" key="3">
    <source>
        <dbReference type="EMBL" id="QHS93738.1"/>
    </source>
</evidence>
<dbReference type="EMBL" id="MN739209">
    <property type="protein sequence ID" value="QHS93738.1"/>
    <property type="molecule type" value="Genomic_DNA"/>
</dbReference>
<sequence length="111" mass="13078">MCEKPPPIPIQPSLPPPEYPQSPTSLLGRLQTKWDLEDREIKDKYTHLLALERQSLNTKIECARLEFERDKKKLEQAQQEELEEAEQARVKLIEACLDNTPQHPFWKLLFN</sequence>
<protein>
    <submittedName>
        <fullName evidence="3">Uncharacterized protein</fullName>
    </submittedName>
</protein>
<accession>A0A6C0BQS2</accession>